<keyword evidence="5" id="KW-0732">Signal</keyword>
<dbReference type="PROSITE" id="PS50240">
    <property type="entry name" value="TRYPSIN_DOM"/>
    <property type="match status" value="1"/>
</dbReference>
<evidence type="ECO:0000259" key="6">
    <source>
        <dbReference type="PROSITE" id="PS50240"/>
    </source>
</evidence>
<dbReference type="Gene3D" id="2.40.10.10">
    <property type="entry name" value="Trypsin-like serine proteases"/>
    <property type="match status" value="1"/>
</dbReference>
<feature type="compositionally biased region" description="Basic and acidic residues" evidence="4">
    <location>
        <begin position="313"/>
        <end position="324"/>
    </location>
</feature>
<evidence type="ECO:0000313" key="9">
    <source>
        <dbReference type="Proteomes" id="UP001497623"/>
    </source>
</evidence>
<evidence type="ECO:0000256" key="2">
    <source>
        <dbReference type="ARBA" id="ARBA00023157"/>
    </source>
</evidence>
<feature type="compositionally biased region" description="Basic and acidic residues" evidence="4">
    <location>
        <begin position="339"/>
        <end position="348"/>
    </location>
</feature>
<dbReference type="Pfam" id="PF00040">
    <property type="entry name" value="fn2"/>
    <property type="match status" value="2"/>
</dbReference>
<sequence length="348" mass="39012">MVLLIVGTLLLVMVVTSSNGQQVAANCQFPFIYKHKSYSDCTREGDPKEQRWCSTSTDDQKNHIKGKWKHCTSDNGPSFCKFPFINKGVTYSACTTDTDPDDMLWCSTNTDNLNNHIKGHWRHCRFDNTGQWLTISSENECGRSFRDNVVFGEATEKGDWPWLAALGIKDGLLGPGFRPICGGTLITKQHVITAAHCIKDVSYQDITVRLGEYDVNKEGDGSQDFNVVDLRVADYNQVTKKNDLLLFKLNRPLSFFTDDIRAACLPYHLQNNNFEGNKLIVVGWGAYNARRTLAERARCQNLFRRGGGCTVTRRSDTRPARDVGPKQQAPGRPGTEGLKGQKSDGLDY</sequence>
<dbReference type="GO" id="GO:0006508">
    <property type="term" value="P:proteolysis"/>
    <property type="evidence" value="ECO:0007669"/>
    <property type="project" value="InterPro"/>
</dbReference>
<feature type="chain" id="PRO_5043965741" evidence="5">
    <location>
        <begin position="21"/>
        <end position="348"/>
    </location>
</feature>
<reference evidence="8 9" key="1">
    <citation type="submission" date="2024-05" db="EMBL/GenBank/DDBJ databases">
        <authorList>
            <person name="Wallberg A."/>
        </authorList>
    </citation>
    <scope>NUCLEOTIDE SEQUENCE [LARGE SCALE GENOMIC DNA]</scope>
</reference>
<feature type="signal peptide" evidence="5">
    <location>
        <begin position="1"/>
        <end position="20"/>
    </location>
</feature>
<evidence type="ECO:0000256" key="4">
    <source>
        <dbReference type="SAM" id="MobiDB-lite"/>
    </source>
</evidence>
<accession>A0AAV2RVZ0</accession>
<dbReference type="PRINTS" id="PR00722">
    <property type="entry name" value="CHYMOTRYPSIN"/>
</dbReference>
<dbReference type="InterPro" id="IPR000562">
    <property type="entry name" value="FN_type2_dom"/>
</dbReference>
<dbReference type="CDD" id="cd00062">
    <property type="entry name" value="FN2"/>
    <property type="match status" value="1"/>
</dbReference>
<feature type="non-terminal residue" evidence="8">
    <location>
        <position position="348"/>
    </location>
</feature>
<evidence type="ECO:0000256" key="5">
    <source>
        <dbReference type="SAM" id="SignalP"/>
    </source>
</evidence>
<dbReference type="Gene3D" id="2.10.10.10">
    <property type="entry name" value="Fibronectin, type II, collagen-binding"/>
    <property type="match status" value="2"/>
</dbReference>
<dbReference type="InterPro" id="IPR043504">
    <property type="entry name" value="Peptidase_S1_PA_chymotrypsin"/>
</dbReference>
<feature type="disulfide bond" evidence="3">
    <location>
        <begin position="80"/>
        <end position="106"/>
    </location>
</feature>
<dbReference type="InterPro" id="IPR013806">
    <property type="entry name" value="Kringle-like"/>
</dbReference>
<keyword evidence="1" id="KW-0677">Repeat</keyword>
<dbReference type="InterPro" id="IPR009003">
    <property type="entry name" value="Peptidase_S1_PA"/>
</dbReference>
<comment type="caution">
    <text evidence="8">The sequence shown here is derived from an EMBL/GenBank/DDBJ whole genome shotgun (WGS) entry which is preliminary data.</text>
</comment>
<keyword evidence="2 3" id="KW-1015">Disulfide bond</keyword>
<dbReference type="InterPro" id="IPR036943">
    <property type="entry name" value="FN_type2_sf"/>
</dbReference>
<dbReference type="InterPro" id="IPR001314">
    <property type="entry name" value="Peptidase_S1A"/>
</dbReference>
<dbReference type="PANTHER" id="PTHR24252:SF7">
    <property type="entry name" value="HYALIN"/>
    <property type="match status" value="1"/>
</dbReference>
<dbReference type="AlphaFoldDB" id="A0AAV2RVZ0"/>
<evidence type="ECO:0000256" key="3">
    <source>
        <dbReference type="PROSITE-ProRule" id="PRU00479"/>
    </source>
</evidence>
<evidence type="ECO:0000313" key="8">
    <source>
        <dbReference type="EMBL" id="CAL4142890.1"/>
    </source>
</evidence>
<dbReference type="SUPFAM" id="SSF57440">
    <property type="entry name" value="Kringle-like"/>
    <property type="match status" value="2"/>
</dbReference>
<protein>
    <submittedName>
        <fullName evidence="8">Uncharacterized protein</fullName>
    </submittedName>
</protein>
<dbReference type="EMBL" id="CAXKWB010033439">
    <property type="protein sequence ID" value="CAL4142890.1"/>
    <property type="molecule type" value="Genomic_DNA"/>
</dbReference>
<proteinExistence type="predicted"/>
<dbReference type="Proteomes" id="UP001497623">
    <property type="component" value="Unassembled WGS sequence"/>
</dbReference>
<keyword evidence="9" id="KW-1185">Reference proteome</keyword>
<dbReference type="PROSITE" id="PS51092">
    <property type="entry name" value="FN2_2"/>
    <property type="match status" value="2"/>
</dbReference>
<comment type="caution">
    <text evidence="3">Lacks conserved residue(s) required for the propagation of feature annotation.</text>
</comment>
<dbReference type="InterPro" id="IPR018114">
    <property type="entry name" value="TRYPSIN_HIS"/>
</dbReference>
<dbReference type="GO" id="GO:0004252">
    <property type="term" value="F:serine-type endopeptidase activity"/>
    <property type="evidence" value="ECO:0007669"/>
    <property type="project" value="InterPro"/>
</dbReference>
<organism evidence="8 9">
    <name type="scientific">Meganyctiphanes norvegica</name>
    <name type="common">Northern krill</name>
    <name type="synonym">Thysanopoda norvegica</name>
    <dbReference type="NCBI Taxonomy" id="48144"/>
    <lineage>
        <taxon>Eukaryota</taxon>
        <taxon>Metazoa</taxon>
        <taxon>Ecdysozoa</taxon>
        <taxon>Arthropoda</taxon>
        <taxon>Crustacea</taxon>
        <taxon>Multicrustacea</taxon>
        <taxon>Malacostraca</taxon>
        <taxon>Eumalacostraca</taxon>
        <taxon>Eucarida</taxon>
        <taxon>Euphausiacea</taxon>
        <taxon>Euphausiidae</taxon>
        <taxon>Meganyctiphanes</taxon>
    </lineage>
</organism>
<evidence type="ECO:0000259" key="7">
    <source>
        <dbReference type="PROSITE" id="PS51092"/>
    </source>
</evidence>
<name>A0AAV2RVZ0_MEGNR</name>
<dbReference type="SMART" id="SM00020">
    <property type="entry name" value="Tryp_SPc"/>
    <property type="match status" value="1"/>
</dbReference>
<feature type="region of interest" description="Disordered" evidence="4">
    <location>
        <begin position="310"/>
        <end position="348"/>
    </location>
</feature>
<gene>
    <name evidence="8" type="ORF">MNOR_LOCUS29213</name>
</gene>
<dbReference type="InterPro" id="IPR001254">
    <property type="entry name" value="Trypsin_dom"/>
</dbReference>
<evidence type="ECO:0000256" key="1">
    <source>
        <dbReference type="ARBA" id="ARBA00022737"/>
    </source>
</evidence>
<dbReference type="PROSITE" id="PS00134">
    <property type="entry name" value="TRYPSIN_HIS"/>
    <property type="match status" value="1"/>
</dbReference>
<dbReference type="FunFam" id="2.40.10.10:FF:000068">
    <property type="entry name" value="transmembrane protease serine 2"/>
    <property type="match status" value="1"/>
</dbReference>
<dbReference type="SUPFAM" id="SSF50494">
    <property type="entry name" value="Trypsin-like serine proteases"/>
    <property type="match status" value="1"/>
</dbReference>
<feature type="domain" description="Fibronectin type-II" evidence="7">
    <location>
        <begin position="75"/>
        <end position="126"/>
    </location>
</feature>
<dbReference type="SMART" id="SM00059">
    <property type="entry name" value="FN2"/>
    <property type="match status" value="2"/>
</dbReference>
<feature type="disulfide bond" evidence="3">
    <location>
        <begin position="27"/>
        <end position="53"/>
    </location>
</feature>
<feature type="domain" description="Fibronectin type-II" evidence="7">
    <location>
        <begin position="22"/>
        <end position="73"/>
    </location>
</feature>
<feature type="domain" description="Peptidase S1" evidence="6">
    <location>
        <begin position="149"/>
        <end position="348"/>
    </location>
</feature>
<dbReference type="PANTHER" id="PTHR24252">
    <property type="entry name" value="ACROSIN-RELATED"/>
    <property type="match status" value="1"/>
</dbReference>
<dbReference type="Pfam" id="PF00089">
    <property type="entry name" value="Trypsin"/>
    <property type="match status" value="1"/>
</dbReference>